<dbReference type="InterPro" id="IPR019832">
    <property type="entry name" value="Mn/Fe_SOD_C"/>
</dbReference>
<evidence type="ECO:0000256" key="4">
    <source>
        <dbReference type="ARBA" id="ARBA00023002"/>
    </source>
</evidence>
<feature type="binding site" evidence="6">
    <location>
        <position position="201"/>
    </location>
    <ligand>
        <name>Mn(2+)</name>
        <dbReference type="ChEBI" id="CHEBI:29035"/>
    </ligand>
</feature>
<feature type="binding site" evidence="6">
    <location>
        <position position="108"/>
    </location>
    <ligand>
        <name>Mn(2+)</name>
        <dbReference type="ChEBI" id="CHEBI:29035"/>
    </ligand>
</feature>
<evidence type="ECO:0000259" key="9">
    <source>
        <dbReference type="Pfam" id="PF00081"/>
    </source>
</evidence>
<dbReference type="InterPro" id="IPR001189">
    <property type="entry name" value="Mn/Fe_SOD"/>
</dbReference>
<dbReference type="InterPro" id="IPR036314">
    <property type="entry name" value="SOD_C_sf"/>
</dbReference>
<organism evidence="11 12">
    <name type="scientific">Blepharisma stoltei</name>
    <dbReference type="NCBI Taxonomy" id="1481888"/>
    <lineage>
        <taxon>Eukaryota</taxon>
        <taxon>Sar</taxon>
        <taxon>Alveolata</taxon>
        <taxon>Ciliophora</taxon>
        <taxon>Postciliodesmatophora</taxon>
        <taxon>Heterotrichea</taxon>
        <taxon>Heterotrichida</taxon>
        <taxon>Blepharismidae</taxon>
        <taxon>Blepharisma</taxon>
    </lineage>
</organism>
<dbReference type="SUPFAM" id="SSF46609">
    <property type="entry name" value="Fe,Mn superoxide dismutase (SOD), N-terminal domain"/>
    <property type="match status" value="1"/>
</dbReference>
<dbReference type="PIRSF" id="PIRSF000349">
    <property type="entry name" value="SODismutase"/>
    <property type="match status" value="1"/>
</dbReference>
<dbReference type="Pfam" id="PF00081">
    <property type="entry name" value="Sod_Fe_N"/>
    <property type="match status" value="1"/>
</dbReference>
<dbReference type="Gene3D" id="1.10.287.990">
    <property type="entry name" value="Fe,Mn superoxide dismutase (SOD) domain"/>
    <property type="match status" value="1"/>
</dbReference>
<dbReference type="PANTHER" id="PTHR43595">
    <property type="entry name" value="37S RIBOSOMAL PROTEIN S26, MITOCHONDRIAL"/>
    <property type="match status" value="1"/>
</dbReference>
<feature type="binding site" evidence="6">
    <location>
        <position position="58"/>
    </location>
    <ligand>
        <name>Mn(2+)</name>
        <dbReference type="ChEBI" id="CHEBI:29035"/>
    </ligand>
</feature>
<evidence type="ECO:0000256" key="3">
    <source>
        <dbReference type="ARBA" id="ARBA00022723"/>
    </source>
</evidence>
<dbReference type="GO" id="GO:0046872">
    <property type="term" value="F:metal ion binding"/>
    <property type="evidence" value="ECO:0007669"/>
    <property type="project" value="UniProtKB-KW"/>
</dbReference>
<dbReference type="PROSITE" id="PS00088">
    <property type="entry name" value="SOD_MN"/>
    <property type="match status" value="1"/>
</dbReference>
<evidence type="ECO:0000313" key="11">
    <source>
        <dbReference type="EMBL" id="CAG9325195.1"/>
    </source>
</evidence>
<dbReference type="GO" id="GO:0004784">
    <property type="term" value="F:superoxide dismutase activity"/>
    <property type="evidence" value="ECO:0007669"/>
    <property type="project" value="UniProtKB-EC"/>
</dbReference>
<evidence type="ECO:0000256" key="1">
    <source>
        <dbReference type="ARBA" id="ARBA00001962"/>
    </source>
</evidence>
<dbReference type="PANTHER" id="PTHR43595:SF2">
    <property type="entry name" value="SMALL RIBOSOMAL SUBUNIT PROTEIN MS42"/>
    <property type="match status" value="1"/>
</dbReference>
<dbReference type="InterPro" id="IPR036324">
    <property type="entry name" value="Mn/Fe_SOD_N_sf"/>
</dbReference>
<accession>A0AAU9JD44</accession>
<dbReference type="InterPro" id="IPR019833">
    <property type="entry name" value="Mn/Fe_SOD_BS"/>
</dbReference>
<sequence>MKALLVALFLTLTLASTDCEDKIEFSPSSDTYEFTLANLPYPQDFLEPILTSQILYAHHDHHHQTYYDKLNSYIAEEADLQDDTLLELVKGATNDESLQKYAGGAYNHNFYWWVLTNPTCAQGQPSGSLYEAIVNTWGSFSDFQTAFDDSSTSLFGSGWTWLCVNESFGLEIRNTANQINPMMQVDGSMCYPILANDIWEHAYYLKYMWDRASYIDAFWKIIDWDIVENFYENYASQLKGVPL</sequence>
<evidence type="ECO:0000256" key="8">
    <source>
        <dbReference type="SAM" id="SignalP"/>
    </source>
</evidence>
<feature type="domain" description="Manganese/iron superoxide dismutase N-terminal" evidence="9">
    <location>
        <begin position="33"/>
        <end position="115"/>
    </location>
</feature>
<name>A0AAU9JD44_9CILI</name>
<comment type="cofactor">
    <cofactor evidence="1">
        <name>Fe cation</name>
        <dbReference type="ChEBI" id="CHEBI:24875"/>
    </cofactor>
</comment>
<evidence type="ECO:0000256" key="2">
    <source>
        <dbReference type="ARBA" id="ARBA00008714"/>
    </source>
</evidence>
<dbReference type="PRINTS" id="PR01703">
    <property type="entry name" value="MNSODISMTASE"/>
</dbReference>
<keyword evidence="3 6" id="KW-0479">Metal-binding</keyword>
<feature type="chain" id="PRO_5043661645" description="Superoxide dismutase" evidence="8">
    <location>
        <begin position="20"/>
        <end position="243"/>
    </location>
</feature>
<evidence type="ECO:0000256" key="5">
    <source>
        <dbReference type="ARBA" id="ARBA00023004"/>
    </source>
</evidence>
<evidence type="ECO:0000256" key="7">
    <source>
        <dbReference type="RuleBase" id="RU000414"/>
    </source>
</evidence>
<gene>
    <name evidence="11" type="ORF">BSTOLATCC_MIC37941</name>
</gene>
<dbReference type="AlphaFoldDB" id="A0AAU9JD44"/>
<comment type="catalytic activity">
    <reaction evidence="7">
        <text>2 superoxide + 2 H(+) = H2O2 + O2</text>
        <dbReference type="Rhea" id="RHEA:20696"/>
        <dbReference type="ChEBI" id="CHEBI:15378"/>
        <dbReference type="ChEBI" id="CHEBI:15379"/>
        <dbReference type="ChEBI" id="CHEBI:16240"/>
        <dbReference type="ChEBI" id="CHEBI:18421"/>
        <dbReference type="EC" id="1.15.1.1"/>
    </reaction>
</comment>
<keyword evidence="12" id="KW-1185">Reference proteome</keyword>
<keyword evidence="4 7" id="KW-0560">Oxidoreductase</keyword>
<evidence type="ECO:0000259" key="10">
    <source>
        <dbReference type="Pfam" id="PF02777"/>
    </source>
</evidence>
<comment type="similarity">
    <text evidence="2 7">Belongs to the iron/manganese superoxide dismutase family.</text>
</comment>
<keyword evidence="5" id="KW-0408">Iron</keyword>
<dbReference type="EC" id="1.15.1.1" evidence="7"/>
<feature type="signal peptide" evidence="8">
    <location>
        <begin position="1"/>
        <end position="19"/>
    </location>
</feature>
<evidence type="ECO:0000313" key="12">
    <source>
        <dbReference type="Proteomes" id="UP001162131"/>
    </source>
</evidence>
<comment type="caution">
    <text evidence="11">The sequence shown here is derived from an EMBL/GenBank/DDBJ whole genome shotgun (WGS) entry which is preliminary data.</text>
</comment>
<evidence type="ECO:0000256" key="6">
    <source>
        <dbReference type="PIRSR" id="PIRSR000349-1"/>
    </source>
</evidence>
<dbReference type="GO" id="GO:0005737">
    <property type="term" value="C:cytoplasm"/>
    <property type="evidence" value="ECO:0007669"/>
    <property type="project" value="TreeGrafter"/>
</dbReference>
<keyword evidence="8" id="KW-0732">Signal</keyword>
<dbReference type="Pfam" id="PF02777">
    <property type="entry name" value="Sod_Fe_C"/>
    <property type="match status" value="1"/>
</dbReference>
<dbReference type="SUPFAM" id="SSF54719">
    <property type="entry name" value="Fe,Mn superoxide dismutase (SOD), C-terminal domain"/>
    <property type="match status" value="1"/>
</dbReference>
<comment type="function">
    <text evidence="7">Destroys radicals which are normally produced within the cells and which are toxic to biological systems.</text>
</comment>
<feature type="binding site" evidence="6">
    <location>
        <position position="197"/>
    </location>
    <ligand>
        <name>Mn(2+)</name>
        <dbReference type="ChEBI" id="CHEBI:29035"/>
    </ligand>
</feature>
<dbReference type="Proteomes" id="UP001162131">
    <property type="component" value="Unassembled WGS sequence"/>
</dbReference>
<proteinExistence type="inferred from homology"/>
<reference evidence="11" key="1">
    <citation type="submission" date="2021-09" db="EMBL/GenBank/DDBJ databases">
        <authorList>
            <consortium name="AG Swart"/>
            <person name="Singh M."/>
            <person name="Singh A."/>
            <person name="Seah K."/>
            <person name="Emmerich C."/>
        </authorList>
    </citation>
    <scope>NUCLEOTIDE SEQUENCE</scope>
    <source>
        <strain evidence="11">ATCC30299</strain>
    </source>
</reference>
<dbReference type="EMBL" id="CAJZBQ010000037">
    <property type="protein sequence ID" value="CAG9325195.1"/>
    <property type="molecule type" value="Genomic_DNA"/>
</dbReference>
<dbReference type="Gene3D" id="3.55.40.20">
    <property type="entry name" value="Iron/manganese superoxide dismutase, C-terminal domain"/>
    <property type="match status" value="1"/>
</dbReference>
<protein>
    <recommendedName>
        <fullName evidence="7">Superoxide dismutase</fullName>
        <ecNumber evidence="7">1.15.1.1</ecNumber>
    </recommendedName>
</protein>
<dbReference type="InterPro" id="IPR019831">
    <property type="entry name" value="Mn/Fe_SOD_N"/>
</dbReference>
<feature type="domain" description="Manganese/iron superoxide dismutase C-terminal" evidence="10">
    <location>
        <begin position="125"/>
        <end position="229"/>
    </location>
</feature>